<dbReference type="Gene3D" id="3.20.20.70">
    <property type="entry name" value="Aldolase class I"/>
    <property type="match status" value="1"/>
</dbReference>
<dbReference type="InterPro" id="IPR013785">
    <property type="entry name" value="Aldolase_TIM"/>
</dbReference>
<dbReference type="Pfam" id="PF05853">
    <property type="entry name" value="BKACE"/>
    <property type="match status" value="1"/>
</dbReference>
<dbReference type="PANTHER" id="PTHR37418:SF1">
    <property type="entry name" value="3-KETO-5-AMINOHEXANOATE CLEAVAGE PROTEIN"/>
    <property type="match status" value="1"/>
</dbReference>
<sequence length="257" mass="27230">MMNECRNVTVMTDLQAAANGDVDHPAMPKTGEEIAADAAACVEAGATLLHLHAFDEHGEETLEAVPVGRMLTAVRAACPGVPINVTTFASIVSDPVHRLRLVDGWTVLPDLIAANQGEEGIDDVSALLSARGVGIEACVLSVDDVRTFLRRGSWSRFARLVVEPLEPVPEDAVALAEEMESELRPAGVRLPELHHGVGAASWTIMRRAVSSGHSIRTGLEDTLVLEDGSPAVSNAQLVAAASAIVHGSERERSELSR</sequence>
<protein>
    <submittedName>
        <fullName evidence="1">3-keto-5-aminohexanoate cleavage protein</fullName>
    </submittedName>
</protein>
<proteinExistence type="predicted"/>
<name>A0ABP4JZA9_9MICO</name>
<keyword evidence="2" id="KW-1185">Reference proteome</keyword>
<accession>A0ABP4JZA9</accession>
<dbReference type="Proteomes" id="UP001501742">
    <property type="component" value="Unassembled WGS sequence"/>
</dbReference>
<dbReference type="InterPro" id="IPR008567">
    <property type="entry name" value="BKACE"/>
</dbReference>
<evidence type="ECO:0000313" key="1">
    <source>
        <dbReference type="EMBL" id="GAA1491765.1"/>
    </source>
</evidence>
<reference evidence="2" key="1">
    <citation type="journal article" date="2019" name="Int. J. Syst. Evol. Microbiol.">
        <title>The Global Catalogue of Microorganisms (GCM) 10K type strain sequencing project: providing services to taxonomists for standard genome sequencing and annotation.</title>
        <authorList>
            <consortium name="The Broad Institute Genomics Platform"/>
            <consortium name="The Broad Institute Genome Sequencing Center for Infectious Disease"/>
            <person name="Wu L."/>
            <person name="Ma J."/>
        </authorList>
    </citation>
    <scope>NUCLEOTIDE SEQUENCE [LARGE SCALE GENOMIC DNA]</scope>
    <source>
        <strain evidence="2">JCM 12140</strain>
    </source>
</reference>
<comment type="caution">
    <text evidence="1">The sequence shown here is derived from an EMBL/GenBank/DDBJ whole genome shotgun (WGS) entry which is preliminary data.</text>
</comment>
<evidence type="ECO:0000313" key="2">
    <source>
        <dbReference type="Proteomes" id="UP001501742"/>
    </source>
</evidence>
<organism evidence="1 2">
    <name type="scientific">Curtobacterium herbarum</name>
    <dbReference type="NCBI Taxonomy" id="150122"/>
    <lineage>
        <taxon>Bacteria</taxon>
        <taxon>Bacillati</taxon>
        <taxon>Actinomycetota</taxon>
        <taxon>Actinomycetes</taxon>
        <taxon>Micrococcales</taxon>
        <taxon>Microbacteriaceae</taxon>
        <taxon>Curtobacterium</taxon>
    </lineage>
</organism>
<dbReference type="PANTHER" id="PTHR37418">
    <property type="entry name" value="3-KETO-5-AMINOHEXANOATE CLEAVAGE ENZYME-RELATED"/>
    <property type="match status" value="1"/>
</dbReference>
<gene>
    <name evidence="1" type="ORF">GCM10009627_01110</name>
</gene>
<dbReference type="EMBL" id="BAAAJX010000001">
    <property type="protein sequence ID" value="GAA1491765.1"/>
    <property type="molecule type" value="Genomic_DNA"/>
</dbReference>